<keyword evidence="5" id="KW-0640">Prion</keyword>
<dbReference type="PANTHER" id="PTHR15506:SF2">
    <property type="entry name" value="MAJOR PRION PROTEIN"/>
    <property type="match status" value="1"/>
</dbReference>
<feature type="region of interest" description="Disordered" evidence="15">
    <location>
        <begin position="23"/>
        <end position="234"/>
    </location>
</feature>
<evidence type="ECO:0000256" key="16">
    <source>
        <dbReference type="SAM" id="SignalP"/>
    </source>
</evidence>
<feature type="compositionally biased region" description="Basic residues" evidence="15">
    <location>
        <begin position="69"/>
        <end position="81"/>
    </location>
</feature>
<keyword evidence="9" id="KW-0186">Copper</keyword>
<dbReference type="SMART" id="SM00157">
    <property type="entry name" value="PRP"/>
    <property type="match status" value="1"/>
</dbReference>
<evidence type="ECO:0000256" key="15">
    <source>
        <dbReference type="SAM" id="MobiDB-lite"/>
    </source>
</evidence>
<feature type="domain" description="Prion/Doppel protein beta-ribbon" evidence="17">
    <location>
        <begin position="278"/>
        <end position="370"/>
    </location>
</feature>
<proteinExistence type="inferred from homology"/>
<evidence type="ECO:0000256" key="9">
    <source>
        <dbReference type="ARBA" id="ARBA00023008"/>
    </source>
</evidence>
<evidence type="ECO:0000313" key="19">
    <source>
        <dbReference type="Proteomes" id="UP001142489"/>
    </source>
</evidence>
<keyword evidence="4" id="KW-0336">GPI-anchor</keyword>
<feature type="region of interest" description="Disordered" evidence="15">
    <location>
        <begin position="366"/>
        <end position="386"/>
    </location>
</feature>
<evidence type="ECO:0000256" key="10">
    <source>
        <dbReference type="ARBA" id="ARBA00023087"/>
    </source>
</evidence>
<evidence type="ECO:0000256" key="3">
    <source>
        <dbReference type="ARBA" id="ARBA00022475"/>
    </source>
</evidence>
<dbReference type="AlphaFoldDB" id="A0A9Q0X7E1"/>
<evidence type="ECO:0000256" key="1">
    <source>
        <dbReference type="ARBA" id="ARBA00004609"/>
    </source>
</evidence>
<keyword evidence="11" id="KW-0472">Membrane</keyword>
<feature type="signal peptide" evidence="16">
    <location>
        <begin position="1"/>
        <end position="25"/>
    </location>
</feature>
<keyword evidence="8" id="KW-0677">Repeat</keyword>
<reference evidence="18" key="1">
    <citation type="journal article" date="2023" name="DNA Res.">
        <title>Chromosome-level genome assembly of Phrynocephalus forsythii using third-generation DNA sequencing and Hi-C analysis.</title>
        <authorList>
            <person name="Qi Y."/>
            <person name="Zhao W."/>
            <person name="Zhao Y."/>
            <person name="Niu C."/>
            <person name="Cao S."/>
            <person name="Zhang Y."/>
        </authorList>
    </citation>
    <scope>NUCLEOTIDE SEQUENCE</scope>
    <source>
        <tissue evidence="18">Muscle</tissue>
    </source>
</reference>
<comment type="caution">
    <text evidence="18">The sequence shown here is derived from an EMBL/GenBank/DDBJ whole genome shotgun (WGS) entry which is preliminary data.</text>
</comment>
<feature type="compositionally biased region" description="Low complexity" evidence="15">
    <location>
        <begin position="24"/>
        <end position="36"/>
    </location>
</feature>
<sequence length="589" mass="64459">MGKCLVTCSIVILFILLQTDINVSSSRSGSSRPSGGSHRGSSHRPSRPAHRPSRPAQQPSRPVHQPSRPVHRPSKPVHKPVKPVETPIKPANIPVKPVQNERVQPVKPVQNPAPPQHNPANPPPYNPAYQPHNPVNPPPQNPAYPPHNPANPPPYNPAYQPHNPANPPPQNPAYPPHNPANPPPHNPVYPPHNPANPPPQNPAYPPHNPLNPPIQNPAYPPRNPAYPPTKPWNPGGSHYNVKPWKPKSPKTNMKHVAGAALGGAAAGALGGFLLGRAMSNMHFQFNNHDEERWWHENRDRYSNQVYFPKYEQPVPEDIFVKDCWNTTVREFIAPTGNKTADEMETRVVTRVVQEMCIEQYRSFSRQAGGGSVGPQDGNPPDPSQPVMKFVEGEPITGSDAEEAGGYLFGSAVSTTRFHFNNSDEERWWEENRSRFTSHVFHPNYSQPVLRDVFVSDCVNATMRAYEKPSGNQTANEMEMETRVLARVVPEICAELFCGYLSKAGAGGGLANNCENRPLEPTVPVKLAMKYMVETGFGSGAVAGTATKASGDGTHSRAGSSMHDHIHGAFLLANPSVLSALMLSACLLLL</sequence>
<feature type="compositionally biased region" description="Pro residues" evidence="15">
    <location>
        <begin position="111"/>
        <end position="126"/>
    </location>
</feature>
<evidence type="ECO:0000256" key="7">
    <source>
        <dbReference type="ARBA" id="ARBA00022729"/>
    </source>
</evidence>
<dbReference type="InterPro" id="IPR036924">
    <property type="entry name" value="Prion/Doppel_b-ribbon_dom_sf"/>
</dbReference>
<evidence type="ECO:0000256" key="13">
    <source>
        <dbReference type="ARBA" id="ARBA00023180"/>
    </source>
</evidence>
<accession>A0A9Q0X7E1</accession>
<evidence type="ECO:0000256" key="11">
    <source>
        <dbReference type="ARBA" id="ARBA00023136"/>
    </source>
</evidence>
<evidence type="ECO:0000256" key="4">
    <source>
        <dbReference type="ARBA" id="ARBA00022622"/>
    </source>
</evidence>
<dbReference type="SUPFAM" id="SSF54098">
    <property type="entry name" value="Prion-like"/>
    <property type="match status" value="2"/>
</dbReference>
<dbReference type="PANTHER" id="PTHR15506">
    <property type="entry name" value="DOPPEL PRION"/>
    <property type="match status" value="1"/>
</dbReference>
<feature type="compositionally biased region" description="Pro residues" evidence="15">
    <location>
        <begin position="134"/>
        <end position="156"/>
    </location>
</feature>
<evidence type="ECO:0000256" key="6">
    <source>
        <dbReference type="ARBA" id="ARBA00022723"/>
    </source>
</evidence>
<keyword evidence="13" id="KW-0325">Glycoprotein</keyword>
<dbReference type="Gene3D" id="1.10.790.10">
    <property type="entry name" value="Prion/Doppel protein, beta-ribbon domain"/>
    <property type="match status" value="2"/>
</dbReference>
<dbReference type="OrthoDB" id="9048788at2759"/>
<protein>
    <recommendedName>
        <fullName evidence="17">Prion/Doppel protein beta-ribbon domain-containing protein</fullName>
    </recommendedName>
</protein>
<dbReference type="InterPro" id="IPR022416">
    <property type="entry name" value="Prion/Doppel_prot_b-ribbon_dom"/>
</dbReference>
<dbReference type="GO" id="GO:0098552">
    <property type="term" value="C:side of membrane"/>
    <property type="evidence" value="ECO:0007669"/>
    <property type="project" value="UniProtKB-KW"/>
</dbReference>
<feature type="compositionally biased region" description="Basic residues" evidence="15">
    <location>
        <begin position="40"/>
        <end position="53"/>
    </location>
</feature>
<keyword evidence="12" id="KW-1015">Disulfide bond</keyword>
<gene>
    <name evidence="18" type="ORF">JRQ81_011043</name>
</gene>
<dbReference type="Proteomes" id="UP001142489">
    <property type="component" value="Unassembled WGS sequence"/>
</dbReference>
<keyword evidence="7 16" id="KW-0732">Signal</keyword>
<keyword evidence="6" id="KW-0479">Metal-binding</keyword>
<dbReference type="GO" id="GO:0005886">
    <property type="term" value="C:plasma membrane"/>
    <property type="evidence" value="ECO:0007669"/>
    <property type="project" value="UniProtKB-SubCell"/>
</dbReference>
<comment type="similarity">
    <text evidence="2">Belongs to the prion family.</text>
</comment>
<keyword evidence="19" id="KW-1185">Reference proteome</keyword>
<dbReference type="GO" id="GO:0046872">
    <property type="term" value="F:metal ion binding"/>
    <property type="evidence" value="ECO:0007669"/>
    <property type="project" value="UniProtKB-KW"/>
</dbReference>
<name>A0A9Q0X7E1_9SAUR</name>
<evidence type="ECO:0000256" key="2">
    <source>
        <dbReference type="ARBA" id="ARBA00009910"/>
    </source>
</evidence>
<evidence type="ECO:0000259" key="17">
    <source>
        <dbReference type="Pfam" id="PF00377"/>
    </source>
</evidence>
<dbReference type="GO" id="GO:0051260">
    <property type="term" value="P:protein homooligomerization"/>
    <property type="evidence" value="ECO:0007669"/>
    <property type="project" value="InterPro"/>
</dbReference>
<evidence type="ECO:0000313" key="18">
    <source>
        <dbReference type="EMBL" id="KAJ7305152.1"/>
    </source>
</evidence>
<organism evidence="18 19">
    <name type="scientific">Phrynocephalus forsythii</name>
    <dbReference type="NCBI Taxonomy" id="171643"/>
    <lineage>
        <taxon>Eukaryota</taxon>
        <taxon>Metazoa</taxon>
        <taxon>Chordata</taxon>
        <taxon>Craniata</taxon>
        <taxon>Vertebrata</taxon>
        <taxon>Euteleostomi</taxon>
        <taxon>Lepidosauria</taxon>
        <taxon>Squamata</taxon>
        <taxon>Bifurcata</taxon>
        <taxon>Unidentata</taxon>
        <taxon>Episquamata</taxon>
        <taxon>Toxicofera</taxon>
        <taxon>Iguania</taxon>
        <taxon>Acrodonta</taxon>
        <taxon>Agamidae</taxon>
        <taxon>Agaminae</taxon>
        <taxon>Phrynocephalus</taxon>
    </lineage>
</organism>
<feature type="compositionally biased region" description="Pro residues" evidence="15">
    <location>
        <begin position="164"/>
        <end position="231"/>
    </location>
</feature>
<evidence type="ECO:0000256" key="14">
    <source>
        <dbReference type="ARBA" id="ARBA00023288"/>
    </source>
</evidence>
<dbReference type="InterPro" id="IPR000817">
    <property type="entry name" value="Prion"/>
</dbReference>
<evidence type="ECO:0000256" key="5">
    <source>
        <dbReference type="ARBA" id="ARBA00022678"/>
    </source>
</evidence>
<keyword evidence="10" id="KW-0034">Amyloid</keyword>
<dbReference type="Pfam" id="PF00377">
    <property type="entry name" value="Prion"/>
    <property type="match status" value="2"/>
</dbReference>
<feature type="domain" description="Prion/Doppel protein beta-ribbon" evidence="17">
    <location>
        <begin position="415"/>
        <end position="506"/>
    </location>
</feature>
<feature type="chain" id="PRO_5040198706" description="Prion/Doppel protein beta-ribbon domain-containing protein" evidence="16">
    <location>
        <begin position="26"/>
        <end position="589"/>
    </location>
</feature>
<evidence type="ECO:0000256" key="8">
    <source>
        <dbReference type="ARBA" id="ARBA00022737"/>
    </source>
</evidence>
<keyword evidence="14" id="KW-0449">Lipoprotein</keyword>
<comment type="subcellular location">
    <subcellularLocation>
        <location evidence="1">Cell membrane</location>
        <topology evidence="1">Lipid-anchor</topology>
        <topology evidence="1">GPI-anchor</topology>
    </subcellularLocation>
</comment>
<keyword evidence="3" id="KW-1003">Cell membrane</keyword>
<evidence type="ECO:0000256" key="12">
    <source>
        <dbReference type="ARBA" id="ARBA00023157"/>
    </source>
</evidence>
<dbReference type="EMBL" id="JAPFRF010000022">
    <property type="protein sequence ID" value="KAJ7305152.1"/>
    <property type="molecule type" value="Genomic_DNA"/>
</dbReference>